<gene>
    <name evidence="1" type="ORF">ACFQPF_08075</name>
</gene>
<organism evidence="1 2">
    <name type="scientific">Fictibacillus iocasae</name>
    <dbReference type="NCBI Taxonomy" id="2715437"/>
    <lineage>
        <taxon>Bacteria</taxon>
        <taxon>Bacillati</taxon>
        <taxon>Bacillota</taxon>
        <taxon>Bacilli</taxon>
        <taxon>Bacillales</taxon>
        <taxon>Fictibacillaceae</taxon>
        <taxon>Fictibacillus</taxon>
    </lineage>
</organism>
<name>A0ABW2NMI0_9BACL</name>
<protein>
    <submittedName>
        <fullName evidence="1">SLAP domain-containing protein</fullName>
    </submittedName>
</protein>
<comment type="caution">
    <text evidence="1">The sequence shown here is derived from an EMBL/GenBank/DDBJ whole genome shotgun (WGS) entry which is preliminary data.</text>
</comment>
<dbReference type="EMBL" id="JBHTCP010000013">
    <property type="protein sequence ID" value="MFC7371631.1"/>
    <property type="molecule type" value="Genomic_DNA"/>
</dbReference>
<sequence length="124" mass="13931">MQKLLFEQAWDRALSGGDRDHIVSVFEETRNAAPESALSAVVLRKAVNHKGERLLTVLLHNRSQEEAVFNDRTVAMRTDNGQAEEALFTLPVAVLAHHSMPWTFIFPAAVSNETFLNENITLIF</sequence>
<evidence type="ECO:0000313" key="1">
    <source>
        <dbReference type="EMBL" id="MFC7371631.1"/>
    </source>
</evidence>
<evidence type="ECO:0000313" key="2">
    <source>
        <dbReference type="Proteomes" id="UP001596549"/>
    </source>
</evidence>
<reference evidence="2" key="1">
    <citation type="journal article" date="2019" name="Int. J. Syst. Evol. Microbiol.">
        <title>The Global Catalogue of Microorganisms (GCM) 10K type strain sequencing project: providing services to taxonomists for standard genome sequencing and annotation.</title>
        <authorList>
            <consortium name="The Broad Institute Genomics Platform"/>
            <consortium name="The Broad Institute Genome Sequencing Center for Infectious Disease"/>
            <person name="Wu L."/>
            <person name="Ma J."/>
        </authorList>
    </citation>
    <scope>NUCLEOTIDE SEQUENCE [LARGE SCALE GENOMIC DNA]</scope>
    <source>
        <strain evidence="2">NBRC 106396</strain>
    </source>
</reference>
<accession>A0ABW2NMI0</accession>
<dbReference type="RefSeq" id="WP_379748378.1">
    <property type="nucleotide sequence ID" value="NZ_JBHTCP010000013.1"/>
</dbReference>
<dbReference type="Proteomes" id="UP001596549">
    <property type="component" value="Unassembled WGS sequence"/>
</dbReference>
<keyword evidence="2" id="KW-1185">Reference proteome</keyword>
<proteinExistence type="predicted"/>